<sequence length="1079" mass="114499">MKIAHRRSSTLRNGMHARRGFTTGHIACVLRVLCSAVPATDDRLLHPPLSALSPCVVPSPRPATAAVCPAQISREPRALVPPKSNRLGGEDGGERRLYMALVVGSHPFHPVPHRPGSSPYKTLPGRRDRLDDERALARPTVQYRTSCSDSHTSVLHRQCRPAVVFALGAAAARADLAYAAPAPAPAPAEDGPGLSPAMLTWPTGFHPAACREPHDASGQHPHRALPHRAHGLVVRGRDRRARLPAAHDGGLDPVRDEPSDAHRTARPDLALPLLRRHCPRGVWPRAPGPYQQPQLEPRLARSPEDRGRRAHRRLRRPRGGPSRDVGGHHADRRRRAEARGLLRGGVECRRGHDAAALAAPADVVLMLVAWRRTVSKGARETLEVRRPRRLAVISSLVRRRCAHHHGREGLGAKVQQRYLALFARHCPIRSIDSLICTRSAPCHLCSVIAAPSVFVVLVPVVTLQTWAADEEGTDAAEEGQAAKEAPREGFAFGTHVGRKGKEATRHDGPDAATEGGEGLGDAVEGAETRVRGRRVGDLRSVSNQSARRGDEHGGAWHRVASPTATVTYQEHDAGETADGANVLHHQHEAQLGVQPEAAAGNAKERLVVEVAHPGHENGAHGDAEQGETVGAEAADPRLEGFVEEGLEDDGGDAGEAEAQPDLVGVELAADRGGRGGKYRIQAVEGNVGELEHEVGGQEQEAPAVDEAAPGRGLVERLLGRPSEFGAGILAVRCAGRRRVVEKRLLLAAWPWRRPRAALATCTGRRTERVQEPAEPPRPPRLGTGGVTESLLEAEGDDDDAQGEQGGAEEVGSEVRVSAASAADEEAAEGGAGDAAEGVYDGQVGEGPALVGAIRHLAEDGGHAGGVAVEEAHGHVKDDDLPVAGAETEEAEAGRERRRAGDEDGLAADEVRGVPPEEVCGQLGEGEGGGDDADVEATPVGGDAGHRRDHLRQVGRDGIEGRLLREGEEGEQQELADGEGGWRWAVRARLVVVVGRRGRGQVGGGRRGRGHEAGPGLEARVERRLGGPCGKGLIAVRRRLELGHGRQGSSRIDGRGRRRAGGGGTRGRPSHSHARIEGSP</sequence>
<dbReference type="GeneID" id="63712703"/>
<feature type="region of interest" description="Disordered" evidence="1">
    <location>
        <begin position="1039"/>
        <end position="1079"/>
    </location>
</feature>
<evidence type="ECO:0000256" key="1">
    <source>
        <dbReference type="SAM" id="MobiDB-lite"/>
    </source>
</evidence>
<reference evidence="2 3" key="1">
    <citation type="journal article" date="2016" name="Sci. Rep.">
        <title>Insights into Adaptations to a Near-Obligate Nematode Endoparasitic Lifestyle from the Finished Genome of Drechmeria coniospora.</title>
        <authorList>
            <person name="Zhang L."/>
            <person name="Zhou Z."/>
            <person name="Guo Q."/>
            <person name="Fokkens L."/>
            <person name="Miskei M."/>
            <person name="Pocsi I."/>
            <person name="Zhang W."/>
            <person name="Chen M."/>
            <person name="Wang L."/>
            <person name="Sun Y."/>
            <person name="Donzelli B.G."/>
            <person name="Gibson D.M."/>
            <person name="Nelson D.R."/>
            <person name="Luo J.G."/>
            <person name="Rep M."/>
            <person name="Liu H."/>
            <person name="Yang S."/>
            <person name="Wang J."/>
            <person name="Krasnoff S.B."/>
            <person name="Xu Y."/>
            <person name="Molnar I."/>
            <person name="Lin M."/>
        </authorList>
    </citation>
    <scope>NUCLEOTIDE SEQUENCE [LARGE SCALE GENOMIC DNA]</scope>
    <source>
        <strain evidence="2 3">ARSEF 6962</strain>
    </source>
</reference>
<feature type="compositionally biased region" description="Low complexity" evidence="1">
    <location>
        <begin position="807"/>
        <end position="821"/>
    </location>
</feature>
<feature type="compositionally biased region" description="Basic and acidic residues" evidence="1">
    <location>
        <begin position="891"/>
        <end position="901"/>
    </location>
</feature>
<proteinExistence type="predicted"/>
<dbReference type="Proteomes" id="UP000076580">
    <property type="component" value="Chromosome 01"/>
</dbReference>
<feature type="region of interest" description="Disordered" evidence="1">
    <location>
        <begin position="762"/>
        <end position="840"/>
    </location>
</feature>
<dbReference type="AlphaFoldDB" id="A0A151GPB2"/>
<gene>
    <name evidence="2" type="ORF">DCS_00060</name>
</gene>
<keyword evidence="3" id="KW-1185">Reference proteome</keyword>
<evidence type="ECO:0000313" key="2">
    <source>
        <dbReference type="EMBL" id="KYK58933.1"/>
    </source>
</evidence>
<feature type="region of interest" description="Disordered" evidence="1">
    <location>
        <begin position="471"/>
        <end position="558"/>
    </location>
</feature>
<comment type="caution">
    <text evidence="2">The sequence shown here is derived from an EMBL/GenBank/DDBJ whole genome shotgun (WGS) entry which is preliminary data.</text>
</comment>
<feature type="region of interest" description="Disordered" evidence="1">
    <location>
        <begin position="205"/>
        <end position="334"/>
    </location>
</feature>
<feature type="compositionally biased region" description="Basic residues" evidence="1">
    <location>
        <begin position="308"/>
        <end position="318"/>
    </location>
</feature>
<evidence type="ECO:0000313" key="3">
    <source>
        <dbReference type="Proteomes" id="UP000076580"/>
    </source>
</evidence>
<feature type="compositionally biased region" description="Basic and acidic residues" evidence="1">
    <location>
        <begin position="249"/>
        <end position="266"/>
    </location>
</feature>
<protein>
    <submittedName>
        <fullName evidence="2">Uncharacterized protein</fullName>
    </submittedName>
</protein>
<feature type="compositionally biased region" description="Basic and acidic residues" evidence="1">
    <location>
        <begin position="298"/>
        <end position="307"/>
    </location>
</feature>
<feature type="compositionally biased region" description="Acidic residues" evidence="1">
    <location>
        <begin position="967"/>
        <end position="976"/>
    </location>
</feature>
<feature type="region of interest" description="Disordered" evidence="1">
    <location>
        <begin position="873"/>
        <end position="978"/>
    </location>
</feature>
<organism evidence="2 3">
    <name type="scientific">Drechmeria coniospora</name>
    <name type="common">Nematophagous fungus</name>
    <name type="synonym">Meria coniospora</name>
    <dbReference type="NCBI Taxonomy" id="98403"/>
    <lineage>
        <taxon>Eukaryota</taxon>
        <taxon>Fungi</taxon>
        <taxon>Dikarya</taxon>
        <taxon>Ascomycota</taxon>
        <taxon>Pezizomycotina</taxon>
        <taxon>Sordariomycetes</taxon>
        <taxon>Hypocreomycetidae</taxon>
        <taxon>Hypocreales</taxon>
        <taxon>Ophiocordycipitaceae</taxon>
        <taxon>Drechmeria</taxon>
    </lineage>
</organism>
<name>A0A151GPB2_DRECN</name>
<dbReference type="InParanoid" id="A0A151GPB2"/>
<feature type="compositionally biased region" description="Basic and acidic residues" evidence="1">
    <location>
        <begin position="950"/>
        <end position="966"/>
    </location>
</feature>
<dbReference type="EMBL" id="LAYC01000001">
    <property type="protein sequence ID" value="KYK58933.1"/>
    <property type="molecule type" value="Genomic_DNA"/>
</dbReference>
<feature type="region of interest" description="Disordered" evidence="1">
    <location>
        <begin position="997"/>
        <end position="1022"/>
    </location>
</feature>
<feature type="compositionally biased region" description="Basic and acidic residues" evidence="1">
    <location>
        <begin position="499"/>
        <end position="509"/>
    </location>
</feature>
<feature type="compositionally biased region" description="Basic residues" evidence="1">
    <location>
        <begin position="220"/>
        <end position="230"/>
    </location>
</feature>
<feature type="compositionally biased region" description="Acidic residues" evidence="1">
    <location>
        <begin position="791"/>
        <end position="801"/>
    </location>
</feature>
<dbReference type="RefSeq" id="XP_040658285.1">
    <property type="nucleotide sequence ID" value="XM_040797402.1"/>
</dbReference>
<feature type="compositionally biased region" description="Basic and acidic residues" evidence="1">
    <location>
        <begin position="526"/>
        <end position="537"/>
    </location>
</feature>
<accession>A0A151GPB2</accession>